<dbReference type="Proteomes" id="UP000002640">
    <property type="component" value="Unassembled WGS sequence"/>
</dbReference>
<evidence type="ECO:0000313" key="2">
    <source>
        <dbReference type="Proteomes" id="UP000002640"/>
    </source>
</evidence>
<proteinExistence type="predicted"/>
<evidence type="ECO:0000313" key="1">
    <source>
        <dbReference type="EMBL" id="EGZ11923.1"/>
    </source>
</evidence>
<dbReference type="EMBL" id="JH159157">
    <property type="protein sequence ID" value="EGZ11923.1"/>
    <property type="molecule type" value="Genomic_DNA"/>
</dbReference>
<dbReference type="OMA" id="KALHECA"/>
<protein>
    <submittedName>
        <fullName evidence="1">Uncharacterized protein</fullName>
    </submittedName>
</protein>
<sequence>MPDGSSSSAVACLVVTTSGRILLLWDQDDTLPFRYPQLAMLLASLFHFSQAQSFGHLELQNGFTVVVSSDVAAQISVAVICATPPTTSCNGNAFPTEVLPLQLAQLKSLIILQEFARSYRSDIERYTLTSALGGFDGCEGTLDEFVAFQTDFVGLVMEISARGIQNSLLCWDHEAAASLAEISSTISLARGFLMNAETGDTVYSTQSGSDGSFFGQDAASRRLHHLHKSARVQQSIKHVAKALHECAPALIQIAHDAAVVVRFNYLSGKELSELFIALRMLSVRS</sequence>
<dbReference type="GeneID" id="20659928"/>
<organism evidence="1 2">
    <name type="scientific">Phytophthora sojae (strain P6497)</name>
    <name type="common">Soybean stem and root rot agent</name>
    <name type="synonym">Phytophthora megasperma f. sp. glycines</name>
    <dbReference type="NCBI Taxonomy" id="1094619"/>
    <lineage>
        <taxon>Eukaryota</taxon>
        <taxon>Sar</taxon>
        <taxon>Stramenopiles</taxon>
        <taxon>Oomycota</taxon>
        <taxon>Peronosporomycetes</taxon>
        <taxon>Peronosporales</taxon>
        <taxon>Peronosporaceae</taxon>
        <taxon>Phytophthora</taxon>
    </lineage>
</organism>
<name>G4ZXW5_PHYSP</name>
<keyword evidence="2" id="KW-1185">Reference proteome</keyword>
<gene>
    <name evidence="1" type="ORF">PHYSODRAFT_517494</name>
</gene>
<dbReference type="AlphaFoldDB" id="G4ZXW5"/>
<dbReference type="RefSeq" id="XP_009532256.1">
    <property type="nucleotide sequence ID" value="XM_009533961.1"/>
</dbReference>
<accession>G4ZXW5</accession>
<dbReference type="InParanoid" id="G4ZXW5"/>
<dbReference type="KEGG" id="psoj:PHYSODRAFT_517494"/>
<reference evidence="1 2" key="1">
    <citation type="journal article" date="2006" name="Science">
        <title>Phytophthora genome sequences uncover evolutionary origins and mechanisms of pathogenesis.</title>
        <authorList>
            <person name="Tyler B.M."/>
            <person name="Tripathy S."/>
            <person name="Zhang X."/>
            <person name="Dehal P."/>
            <person name="Jiang R.H."/>
            <person name="Aerts A."/>
            <person name="Arredondo F.D."/>
            <person name="Baxter L."/>
            <person name="Bensasson D."/>
            <person name="Beynon J.L."/>
            <person name="Chapman J."/>
            <person name="Damasceno C.M."/>
            <person name="Dorrance A.E."/>
            <person name="Dou D."/>
            <person name="Dickerman A.W."/>
            <person name="Dubchak I.L."/>
            <person name="Garbelotto M."/>
            <person name="Gijzen M."/>
            <person name="Gordon S.G."/>
            <person name="Govers F."/>
            <person name="Grunwald N.J."/>
            <person name="Huang W."/>
            <person name="Ivors K.L."/>
            <person name="Jones R.W."/>
            <person name="Kamoun S."/>
            <person name="Krampis K."/>
            <person name="Lamour K.H."/>
            <person name="Lee M.K."/>
            <person name="McDonald W.H."/>
            <person name="Medina M."/>
            <person name="Meijer H.J."/>
            <person name="Nordberg E.K."/>
            <person name="Maclean D.J."/>
            <person name="Ospina-Giraldo M.D."/>
            <person name="Morris P.F."/>
            <person name="Phuntumart V."/>
            <person name="Putnam N.H."/>
            <person name="Rash S."/>
            <person name="Rose J.K."/>
            <person name="Sakihama Y."/>
            <person name="Salamov A.A."/>
            <person name="Savidor A."/>
            <person name="Scheuring C.F."/>
            <person name="Smith B.M."/>
            <person name="Sobral B.W."/>
            <person name="Terry A."/>
            <person name="Torto-Alalibo T.A."/>
            <person name="Win J."/>
            <person name="Xu Z."/>
            <person name="Zhang H."/>
            <person name="Grigoriev I.V."/>
            <person name="Rokhsar D.S."/>
            <person name="Boore J.L."/>
        </authorList>
    </citation>
    <scope>NUCLEOTIDE SEQUENCE [LARGE SCALE GENOMIC DNA]</scope>
    <source>
        <strain evidence="1 2">P6497</strain>
    </source>
</reference>